<comment type="caution">
    <text evidence="2">The sequence shown here is derived from an EMBL/GenBank/DDBJ whole genome shotgun (WGS) entry which is preliminary data.</text>
</comment>
<accession>A0A2N3QIH2</accession>
<feature type="region of interest" description="Disordered" evidence="1">
    <location>
        <begin position="1"/>
        <end position="20"/>
    </location>
</feature>
<dbReference type="SUPFAM" id="SSF48452">
    <property type="entry name" value="TPR-like"/>
    <property type="match status" value="1"/>
</dbReference>
<evidence type="ECO:0000256" key="1">
    <source>
        <dbReference type="SAM" id="MobiDB-lite"/>
    </source>
</evidence>
<evidence type="ECO:0000313" key="3">
    <source>
        <dbReference type="Proteomes" id="UP000233730"/>
    </source>
</evidence>
<evidence type="ECO:0000313" key="2">
    <source>
        <dbReference type="EMBL" id="PKU91287.1"/>
    </source>
</evidence>
<protein>
    <submittedName>
        <fullName evidence="2">Uncharacterized protein</fullName>
    </submittedName>
</protein>
<dbReference type="EMBL" id="PCGZ01000003">
    <property type="protein sequence ID" value="PKU91287.1"/>
    <property type="molecule type" value="Genomic_DNA"/>
</dbReference>
<sequence length="1063" mass="115814">MVHTSDRSPHTPHAHPRGVTPSALLTAARQWLARGWSGSGVGEPVVLAPWTRHHAFTGFPDVPGPIRPGWVQLPGARVFAIGFFLSSRRFMQVALADDRGRVYATDEPNPDLHGREPEFFLFKEGEWTIPDGPRLGHATAPGGRMVRVAHGGVVCAEANGVNRWLASWIEAGRCYTLEQLRMQLPDELRVGLEYRDAVTVAFFAAYLLPKMRGLLLGFGSGNIFRRLEQQAPLSAIRDSARDAAEARAHGLRTSGLEDHAVMLMREIGALGNLPALQPDHGAEPMHLITSELSGNYFLTWDTSLPFDAALTSMRIEGNLNRFAQVSSWLETNASHGIEPIEDTVSQAQAALIDQALLTNPALSAFPRTEPIDVLHGPAFGEVNRLVAIAADTAQRIARANPAPQADQPHGEWVLRQTLASLLRRLRLPYRFDTDFRDDLEAGKLAIAFTAAGPALMPASEYIAATHDWIDLDDAARAQLSARYNLRVGLMMAALAFGASPRIREVSVIIDSIGLEEAIKEQDSAIKAMMSDALSTFEQWHDRPLDFASGKASPKDGDQHGNPMAIGTANGPEPQGAPADDEFEQLMRGGGIDEVTFAFDERDGQNGGQGGHAAGTAIDEQLERLRTGPTLTTLATVTFTREAFLRRLRDDGLEHPDETFAMFHAAMTIDAEHGLAPTPTDLTIHDARFEPRNAQMAPESQDHALTPAEARAMGATDTFGLAIQRDDLLAYAVARFHELAADDAMPSVDKAQQAMRLIDRIGDPELTDAAPEITAALIDGRDTPDPVFEAAARLDDARVKARDLLFSGQVDQAVEHIESVVVALDEQFAAGDGVPRYFNSYADRVIYNHLFAIRDERTVLIPDNLFYAHMELADALAQIKGAKEALPHLNRLVAYAPSYALSHLKLAVQLAREEDWDSVRAACLNALRVSIDRADAGYAYYRLAQAAWMRDEFAVAVAAYMMSDAVAPNQVPSLGEELGEVRGRATSQNIPIPTAMAQAQRTLAEHDIPVWPGTEVAPIMLRAARVGVDRGMFVSARTLAVAAARMGEQGIDAVQLQFLRSLNA</sequence>
<reference evidence="2 3" key="1">
    <citation type="submission" date="2017-10" db="EMBL/GenBank/DDBJ databases">
        <title>Bifidobacterium genomics.</title>
        <authorList>
            <person name="Lugli G.A."/>
            <person name="Milani C."/>
            <person name="Mancabelli L."/>
        </authorList>
    </citation>
    <scope>NUCLEOTIDE SEQUENCE [LARGE SCALE GENOMIC DNA]</scope>
    <source>
        <strain evidence="2 3">1524B</strain>
    </source>
</reference>
<name>A0A2N3QIH2_9BIFI</name>
<dbReference type="RefSeq" id="WP_101429473.1">
    <property type="nucleotide sequence ID" value="NZ_PCGZ01000003.1"/>
</dbReference>
<proteinExistence type="predicted"/>
<feature type="region of interest" description="Disordered" evidence="1">
    <location>
        <begin position="547"/>
        <end position="578"/>
    </location>
</feature>
<dbReference type="AlphaFoldDB" id="A0A2N3QIH2"/>
<organism evidence="2 3">
    <name type="scientific">Bifidobacterium pseudolongum subsp. globosum</name>
    <dbReference type="NCBI Taxonomy" id="1690"/>
    <lineage>
        <taxon>Bacteria</taxon>
        <taxon>Bacillati</taxon>
        <taxon>Actinomycetota</taxon>
        <taxon>Actinomycetes</taxon>
        <taxon>Bifidobacteriales</taxon>
        <taxon>Bifidobacteriaceae</taxon>
        <taxon>Bifidobacterium</taxon>
    </lineage>
</organism>
<dbReference type="Proteomes" id="UP000233730">
    <property type="component" value="Unassembled WGS sequence"/>
</dbReference>
<dbReference type="InterPro" id="IPR011990">
    <property type="entry name" value="TPR-like_helical_dom_sf"/>
</dbReference>
<gene>
    <name evidence="2" type="ORF">CQR46_0374</name>
</gene>
<dbReference type="Gene3D" id="1.25.40.10">
    <property type="entry name" value="Tetratricopeptide repeat domain"/>
    <property type="match status" value="1"/>
</dbReference>